<sequence length="242" mass="26796">MKIVKVKDYEEMSRKAAEIVAERMNAIENPVIGLATGSTPEGMYEILIDKYNKGEIDFANTTTFNLDEYVGITDDDPNSYHYFMDKHLFDHVNIQKEKTHVPSGMADDLDRECREYEEAIKAAGNIDLQLLGIGNNGHIGFNEPGTPVDSRTHIIGLKEETIQANARFFDSIDEVPTKAITMGIGTILDSKEILMIISGENKRDAVTSLLKGTISEDIPASALHNHPNATVIIDEAAWGDNE</sequence>
<dbReference type="GO" id="GO:0019262">
    <property type="term" value="P:N-acetylneuraminate catabolic process"/>
    <property type="evidence" value="ECO:0007669"/>
    <property type="project" value="UniProtKB-UniRule"/>
</dbReference>
<gene>
    <name evidence="4 6" type="primary">nagB</name>
    <name evidence="6" type="ORF">GCM10007971_36600</name>
</gene>
<dbReference type="RefSeq" id="WP_188859488.1">
    <property type="nucleotide sequence ID" value="NZ_BMOS01000046.1"/>
</dbReference>
<dbReference type="GO" id="GO:0005975">
    <property type="term" value="P:carbohydrate metabolic process"/>
    <property type="evidence" value="ECO:0007669"/>
    <property type="project" value="InterPro"/>
</dbReference>
<dbReference type="GO" id="GO:0004342">
    <property type="term" value="F:glucosamine-6-phosphate deaminase activity"/>
    <property type="evidence" value="ECO:0007669"/>
    <property type="project" value="UniProtKB-UniRule"/>
</dbReference>
<dbReference type="SUPFAM" id="SSF100950">
    <property type="entry name" value="NagB/RpiA/CoA transferase-like"/>
    <property type="match status" value="1"/>
</dbReference>
<dbReference type="NCBIfam" id="TIGR00502">
    <property type="entry name" value="nagB"/>
    <property type="match status" value="1"/>
</dbReference>
<keyword evidence="3 4" id="KW-0119">Carbohydrate metabolism</keyword>
<dbReference type="InterPro" id="IPR004547">
    <property type="entry name" value="Glucosamine6P_isomerase"/>
</dbReference>
<dbReference type="InterPro" id="IPR006148">
    <property type="entry name" value="Glc/Gal-6P_isomerase"/>
</dbReference>
<name>A0A918D5D3_9BACI</name>
<evidence type="ECO:0000256" key="4">
    <source>
        <dbReference type="HAMAP-Rule" id="MF_01241"/>
    </source>
</evidence>
<evidence type="ECO:0000256" key="2">
    <source>
        <dbReference type="ARBA" id="ARBA00022801"/>
    </source>
</evidence>
<feature type="domain" description="Glucosamine/galactosamine-6-phosphate isomerase" evidence="5">
    <location>
        <begin position="9"/>
        <end position="228"/>
    </location>
</feature>
<proteinExistence type="inferred from homology"/>
<dbReference type="Gene3D" id="3.40.50.1360">
    <property type="match status" value="1"/>
</dbReference>
<dbReference type="InterPro" id="IPR037171">
    <property type="entry name" value="NagB/RpiA_transferase-like"/>
</dbReference>
<dbReference type="Pfam" id="PF01182">
    <property type="entry name" value="Glucosamine_iso"/>
    <property type="match status" value="1"/>
</dbReference>
<dbReference type="GO" id="GO:0042802">
    <property type="term" value="F:identical protein binding"/>
    <property type="evidence" value="ECO:0007669"/>
    <property type="project" value="TreeGrafter"/>
</dbReference>
<dbReference type="PANTHER" id="PTHR11280">
    <property type="entry name" value="GLUCOSAMINE-6-PHOSPHATE ISOMERASE"/>
    <property type="match status" value="1"/>
</dbReference>
<dbReference type="PROSITE" id="PS01161">
    <property type="entry name" value="GLC_GALNAC_ISOMERASE"/>
    <property type="match status" value="1"/>
</dbReference>
<evidence type="ECO:0000256" key="3">
    <source>
        <dbReference type="ARBA" id="ARBA00023277"/>
    </source>
</evidence>
<dbReference type="FunFam" id="3.40.50.1360:FF:000003">
    <property type="entry name" value="Glucosamine-6-phosphate deaminase"/>
    <property type="match status" value="1"/>
</dbReference>
<organism evidence="6 7">
    <name type="scientific">Oceanobacillus indicireducens</name>
    <dbReference type="NCBI Taxonomy" id="1004261"/>
    <lineage>
        <taxon>Bacteria</taxon>
        <taxon>Bacillati</taxon>
        <taxon>Bacillota</taxon>
        <taxon>Bacilli</taxon>
        <taxon>Bacillales</taxon>
        <taxon>Bacillaceae</taxon>
        <taxon>Oceanobacillus</taxon>
    </lineage>
</organism>
<keyword evidence="7" id="KW-1185">Reference proteome</keyword>
<evidence type="ECO:0000259" key="5">
    <source>
        <dbReference type="Pfam" id="PF01182"/>
    </source>
</evidence>
<dbReference type="GO" id="GO:0006043">
    <property type="term" value="P:glucosamine catabolic process"/>
    <property type="evidence" value="ECO:0007669"/>
    <property type="project" value="TreeGrafter"/>
</dbReference>
<dbReference type="PANTHER" id="PTHR11280:SF5">
    <property type="entry name" value="GLUCOSAMINE-6-PHOSPHATE ISOMERASE"/>
    <property type="match status" value="1"/>
</dbReference>
<accession>A0A918D5D3</accession>
<evidence type="ECO:0000256" key="1">
    <source>
        <dbReference type="ARBA" id="ARBA00000644"/>
    </source>
</evidence>
<dbReference type="EC" id="3.5.99.6" evidence="4"/>
<dbReference type="CDD" id="cd01399">
    <property type="entry name" value="GlcN6P_deaminase"/>
    <property type="match status" value="1"/>
</dbReference>
<comment type="catalytic activity">
    <reaction evidence="1 4">
        <text>alpha-D-glucosamine 6-phosphate + H2O = beta-D-fructose 6-phosphate + NH4(+)</text>
        <dbReference type="Rhea" id="RHEA:12172"/>
        <dbReference type="ChEBI" id="CHEBI:15377"/>
        <dbReference type="ChEBI" id="CHEBI:28938"/>
        <dbReference type="ChEBI" id="CHEBI:57634"/>
        <dbReference type="ChEBI" id="CHEBI:75989"/>
        <dbReference type="EC" id="3.5.99.6"/>
    </reaction>
</comment>
<dbReference type="HAMAP" id="MF_01241">
    <property type="entry name" value="GlcN6P_deamin"/>
    <property type="match status" value="1"/>
</dbReference>
<protein>
    <recommendedName>
        <fullName evidence="4">Glucosamine-6-phosphate deaminase</fullName>
        <ecNumber evidence="4">3.5.99.6</ecNumber>
    </recommendedName>
    <alternativeName>
        <fullName evidence="4">GlcN6P deaminase</fullName>
        <shortName evidence="4">GNPDA</shortName>
    </alternativeName>
    <alternativeName>
        <fullName evidence="4">Glucosamine-6-phosphate isomerase</fullName>
    </alternativeName>
</protein>
<reference evidence="6" key="1">
    <citation type="journal article" date="2014" name="Int. J. Syst. Evol. Microbiol.">
        <title>Complete genome sequence of Corynebacterium casei LMG S-19264T (=DSM 44701T), isolated from a smear-ripened cheese.</title>
        <authorList>
            <consortium name="US DOE Joint Genome Institute (JGI-PGF)"/>
            <person name="Walter F."/>
            <person name="Albersmeier A."/>
            <person name="Kalinowski J."/>
            <person name="Ruckert C."/>
        </authorList>
    </citation>
    <scope>NUCLEOTIDE SEQUENCE</scope>
    <source>
        <strain evidence="6">JCM 17251</strain>
    </source>
</reference>
<comment type="similarity">
    <text evidence="4">Belongs to the glucosamine/galactosamine-6-phosphate isomerase family. NagB subfamily.</text>
</comment>
<reference evidence="6" key="2">
    <citation type="submission" date="2020-09" db="EMBL/GenBank/DDBJ databases">
        <authorList>
            <person name="Sun Q."/>
            <person name="Ohkuma M."/>
        </authorList>
    </citation>
    <scope>NUCLEOTIDE SEQUENCE</scope>
    <source>
        <strain evidence="6">JCM 17251</strain>
    </source>
</reference>
<dbReference type="Proteomes" id="UP000624041">
    <property type="component" value="Unassembled WGS sequence"/>
</dbReference>
<feature type="active site" description="For ring-opening step" evidence="4">
    <location>
        <position position="143"/>
    </location>
</feature>
<evidence type="ECO:0000313" key="7">
    <source>
        <dbReference type="Proteomes" id="UP000624041"/>
    </source>
</evidence>
<evidence type="ECO:0000313" key="6">
    <source>
        <dbReference type="EMBL" id="GGN66515.1"/>
    </source>
</evidence>
<comment type="function">
    <text evidence="4">Catalyzes the reversible isomerization-deamination of glucosamine 6-phosphate (GlcN6P) to form fructose 6-phosphate (Fru6P) and ammonium ion.</text>
</comment>
<feature type="active site" description="Proton acceptor; for ring-opening step" evidence="4">
    <location>
        <position position="138"/>
    </location>
</feature>
<dbReference type="GO" id="GO:0005737">
    <property type="term" value="C:cytoplasm"/>
    <property type="evidence" value="ECO:0007669"/>
    <property type="project" value="TreeGrafter"/>
</dbReference>
<comment type="caution">
    <text evidence="4">Lacks conserved residue(s) required for the propagation of feature annotation.</text>
</comment>
<comment type="caution">
    <text evidence="6">The sequence shown here is derived from an EMBL/GenBank/DDBJ whole genome shotgun (WGS) entry which is preliminary data.</text>
</comment>
<dbReference type="GO" id="GO:0006046">
    <property type="term" value="P:N-acetylglucosamine catabolic process"/>
    <property type="evidence" value="ECO:0007669"/>
    <property type="project" value="UniProtKB-UniRule"/>
</dbReference>
<dbReference type="AlphaFoldDB" id="A0A918D5D3"/>
<feature type="active site" description="For ring-opening step" evidence="4">
    <location>
        <position position="136"/>
    </location>
</feature>
<dbReference type="EMBL" id="BMOS01000046">
    <property type="protein sequence ID" value="GGN66515.1"/>
    <property type="molecule type" value="Genomic_DNA"/>
</dbReference>
<feature type="active site" description="Proton acceptor; for enolization step" evidence="4">
    <location>
        <position position="67"/>
    </location>
</feature>
<keyword evidence="2 4" id="KW-0378">Hydrolase</keyword>
<dbReference type="InterPro" id="IPR018321">
    <property type="entry name" value="Glucosamine6P_isomerase_CS"/>
</dbReference>
<comment type="pathway">
    <text evidence="4">Amino-sugar metabolism; N-acetylneuraminate degradation; D-fructose 6-phosphate from N-acetylneuraminate: step 5/5.</text>
</comment>